<dbReference type="EC" id="2.1.1.33" evidence="7"/>
<feature type="compositionally biased region" description="Polar residues" evidence="8">
    <location>
        <begin position="1"/>
        <end position="16"/>
    </location>
</feature>
<name>A0A081B6Z1_9HYPH</name>
<evidence type="ECO:0000256" key="3">
    <source>
        <dbReference type="ARBA" id="ARBA00022603"/>
    </source>
</evidence>
<feature type="binding site" evidence="7">
    <location>
        <position position="67"/>
    </location>
    <ligand>
        <name>S-adenosyl-L-methionine</name>
        <dbReference type="ChEBI" id="CHEBI:59789"/>
    </ligand>
</feature>
<keyword evidence="4 7" id="KW-0808">Transferase</keyword>
<dbReference type="GO" id="GO:0008176">
    <property type="term" value="F:tRNA (guanine(46)-N7)-methyltransferase activity"/>
    <property type="evidence" value="ECO:0007669"/>
    <property type="project" value="UniProtKB-UniRule"/>
</dbReference>
<comment type="caution">
    <text evidence="9">The sequence shown here is derived from an EMBL/GenBank/DDBJ whole genome shotgun (WGS) entry which is preliminary data.</text>
</comment>
<evidence type="ECO:0000256" key="1">
    <source>
        <dbReference type="ARBA" id="ARBA00000142"/>
    </source>
</evidence>
<feature type="binding site" evidence="7">
    <location>
        <position position="119"/>
    </location>
    <ligand>
        <name>S-adenosyl-L-methionine</name>
        <dbReference type="ChEBI" id="CHEBI:59789"/>
    </ligand>
</feature>
<dbReference type="InterPro" id="IPR055361">
    <property type="entry name" value="tRNA_methyltr_TrmB_bact"/>
</dbReference>
<dbReference type="eggNOG" id="COG0220">
    <property type="taxonomic scope" value="Bacteria"/>
</dbReference>
<evidence type="ECO:0000256" key="2">
    <source>
        <dbReference type="ARBA" id="ARBA00003015"/>
    </source>
</evidence>
<evidence type="ECO:0000256" key="7">
    <source>
        <dbReference type="HAMAP-Rule" id="MF_01057"/>
    </source>
</evidence>
<feature type="binding site" evidence="7">
    <location>
        <position position="145"/>
    </location>
    <ligand>
        <name>substrate</name>
    </ligand>
</feature>
<comment type="function">
    <text evidence="2 7">Catalyzes the formation of N(7)-methylguanine at position 46 (m7G46) in tRNA.</text>
</comment>
<evidence type="ECO:0000256" key="8">
    <source>
        <dbReference type="SAM" id="MobiDB-lite"/>
    </source>
</evidence>
<dbReference type="PANTHER" id="PTHR23417">
    <property type="entry name" value="3-DEOXY-D-MANNO-OCTULOSONIC-ACID TRANSFERASE/TRNA GUANINE-N 7 - -METHYLTRANSFERASE"/>
    <property type="match status" value="1"/>
</dbReference>
<evidence type="ECO:0000313" key="10">
    <source>
        <dbReference type="Proteomes" id="UP000028702"/>
    </source>
</evidence>
<accession>A0A081B6Z1</accession>
<comment type="caution">
    <text evidence="7">Lacks conserved residue(s) required for the propagation of feature annotation.</text>
</comment>
<reference evidence="9 10" key="1">
    <citation type="submission" date="2014-07" db="EMBL/GenBank/DDBJ databases">
        <title>Tepidicaulis marinum gen. nov., sp. nov., a novel marine bacterium denitrifying nitrate to nitrous oxide strictly under microaerobic conditions.</title>
        <authorList>
            <person name="Takeuchi M."/>
            <person name="Yamagishi T."/>
            <person name="Kamagata Y."/>
            <person name="Oshima K."/>
            <person name="Hattori M."/>
            <person name="Katayama T."/>
            <person name="Hanada S."/>
            <person name="Tamaki H."/>
            <person name="Marumo K."/>
            <person name="Maeda H."/>
            <person name="Nedachi M."/>
            <person name="Iwasaki W."/>
            <person name="Suwa Y."/>
            <person name="Sakata S."/>
        </authorList>
    </citation>
    <scope>NUCLEOTIDE SEQUENCE [LARGE SCALE GENOMIC DNA]</scope>
    <source>
        <strain evidence="9 10">MA2</strain>
    </source>
</reference>
<dbReference type="EMBL" id="BBIO01000001">
    <property type="protein sequence ID" value="GAK43809.1"/>
    <property type="molecule type" value="Genomic_DNA"/>
</dbReference>
<evidence type="ECO:0000256" key="5">
    <source>
        <dbReference type="ARBA" id="ARBA00022691"/>
    </source>
</evidence>
<dbReference type="AlphaFoldDB" id="A0A081B6Z1"/>
<dbReference type="GO" id="GO:0043527">
    <property type="term" value="C:tRNA methyltransferase complex"/>
    <property type="evidence" value="ECO:0007669"/>
    <property type="project" value="TreeGrafter"/>
</dbReference>
<feature type="region of interest" description="Disordered" evidence="8">
    <location>
        <begin position="1"/>
        <end position="27"/>
    </location>
</feature>
<dbReference type="Proteomes" id="UP000028702">
    <property type="component" value="Unassembled WGS sequence"/>
</dbReference>
<dbReference type="SUPFAM" id="SSF53335">
    <property type="entry name" value="S-adenosyl-L-methionine-dependent methyltransferases"/>
    <property type="match status" value="1"/>
</dbReference>
<dbReference type="InterPro" id="IPR003358">
    <property type="entry name" value="tRNA_(Gua-N-7)_MeTrfase_Trmb"/>
</dbReference>
<keyword evidence="5 7" id="KW-0949">S-adenosyl-L-methionine</keyword>
<dbReference type="CDD" id="cd02440">
    <property type="entry name" value="AdoMet_MTases"/>
    <property type="match status" value="1"/>
</dbReference>
<proteinExistence type="inferred from homology"/>
<evidence type="ECO:0000256" key="4">
    <source>
        <dbReference type="ARBA" id="ARBA00022679"/>
    </source>
</evidence>
<organism evidence="9 10">
    <name type="scientific">Tepidicaulis marinus</name>
    <dbReference type="NCBI Taxonomy" id="1333998"/>
    <lineage>
        <taxon>Bacteria</taxon>
        <taxon>Pseudomonadati</taxon>
        <taxon>Pseudomonadota</taxon>
        <taxon>Alphaproteobacteria</taxon>
        <taxon>Hyphomicrobiales</taxon>
        <taxon>Parvibaculaceae</taxon>
        <taxon>Tepidicaulis</taxon>
    </lineage>
</organism>
<gene>
    <name evidence="7" type="primary">trmB</name>
    <name evidence="9" type="ORF">M2A_0308</name>
</gene>
<dbReference type="STRING" id="1333998.M2A_0308"/>
<dbReference type="Pfam" id="PF02390">
    <property type="entry name" value="Methyltransf_4"/>
    <property type="match status" value="1"/>
</dbReference>
<dbReference type="Gene3D" id="3.40.50.150">
    <property type="entry name" value="Vaccinia Virus protein VP39"/>
    <property type="match status" value="1"/>
</dbReference>
<sequence>MTAQTQKPQPQNTLPQKTLHGRRRGKTLRAHHQRLVDELLPRLKVDVSKPIEPAALFPFTPQALWLEIGFGGGEHLAHRAAENPETGFIGCEPFVNGVAKLLAEVEARGLENVRLHDDDARDVLDALPEASVERIYLLYPDPWPKKKHKKRRFVSDDNLARFARVLKDGGLFHFASDIPDYVRWTLTHKVRHAEFEWLAERPADWRRPFEGWPGTRYEEKALKAGRVPSYLTFRRRPR</sequence>
<dbReference type="UniPathway" id="UPA00989"/>
<comment type="similarity">
    <text evidence="7">Belongs to the class I-like SAM-binding methyltransferase superfamily. TrmB family.</text>
</comment>
<comment type="catalytic activity">
    <reaction evidence="1 7">
        <text>guanosine(46) in tRNA + S-adenosyl-L-methionine = N(7)-methylguanosine(46) in tRNA + S-adenosyl-L-homocysteine</text>
        <dbReference type="Rhea" id="RHEA:42708"/>
        <dbReference type="Rhea" id="RHEA-COMP:10188"/>
        <dbReference type="Rhea" id="RHEA-COMP:10189"/>
        <dbReference type="ChEBI" id="CHEBI:57856"/>
        <dbReference type="ChEBI" id="CHEBI:59789"/>
        <dbReference type="ChEBI" id="CHEBI:74269"/>
        <dbReference type="ChEBI" id="CHEBI:74480"/>
        <dbReference type="EC" id="2.1.1.33"/>
    </reaction>
</comment>
<feature type="binding site" evidence="7">
    <location>
        <position position="141"/>
    </location>
    <ligand>
        <name>S-adenosyl-L-methionine</name>
        <dbReference type="ChEBI" id="CHEBI:59789"/>
    </ligand>
</feature>
<keyword evidence="3 7" id="KW-0489">Methyltransferase</keyword>
<keyword evidence="6 7" id="KW-0819">tRNA processing</keyword>
<dbReference type="PROSITE" id="PS51625">
    <property type="entry name" value="SAM_MT_TRMB"/>
    <property type="match status" value="1"/>
</dbReference>
<evidence type="ECO:0000256" key="6">
    <source>
        <dbReference type="ARBA" id="ARBA00022694"/>
    </source>
</evidence>
<dbReference type="PANTHER" id="PTHR23417:SF14">
    <property type="entry name" value="PENTACOTRIPEPTIDE-REPEAT REGION OF PRORP DOMAIN-CONTAINING PROTEIN"/>
    <property type="match status" value="1"/>
</dbReference>
<protein>
    <recommendedName>
        <fullName evidence="7">tRNA (guanine-N(7)-)-methyltransferase</fullName>
        <ecNumber evidence="7">2.1.1.33</ecNumber>
    </recommendedName>
    <alternativeName>
        <fullName evidence="7">tRNA (guanine(46)-N(7))-methyltransferase</fullName>
    </alternativeName>
    <alternativeName>
        <fullName evidence="7">tRNA(m7G46)-methyltransferase</fullName>
    </alternativeName>
</protein>
<dbReference type="HAMAP" id="MF_01057">
    <property type="entry name" value="tRNA_methyltr_TrmB"/>
    <property type="match status" value="1"/>
</dbReference>
<keyword evidence="10" id="KW-1185">Reference proteome</keyword>
<dbReference type="RefSeq" id="WP_045442002.1">
    <property type="nucleotide sequence ID" value="NZ_BBIO01000001.1"/>
</dbReference>
<dbReference type="NCBIfam" id="TIGR00091">
    <property type="entry name" value="tRNA (guanosine(46)-N7)-methyltransferase TrmB"/>
    <property type="match status" value="1"/>
</dbReference>
<feature type="binding site" evidence="7">
    <location>
        <position position="92"/>
    </location>
    <ligand>
        <name>S-adenosyl-L-methionine</name>
        <dbReference type="ChEBI" id="CHEBI:59789"/>
    </ligand>
</feature>
<feature type="binding site" evidence="7">
    <location>
        <position position="177"/>
    </location>
    <ligand>
        <name>substrate</name>
    </ligand>
</feature>
<comment type="pathway">
    <text evidence="7">tRNA modification; N(7)-methylguanine-tRNA biosynthesis.</text>
</comment>
<evidence type="ECO:0000313" key="9">
    <source>
        <dbReference type="EMBL" id="GAK43809.1"/>
    </source>
</evidence>
<feature type="binding site" evidence="7">
    <location>
        <begin position="215"/>
        <end position="218"/>
    </location>
    <ligand>
        <name>substrate</name>
    </ligand>
</feature>
<dbReference type="InterPro" id="IPR029063">
    <property type="entry name" value="SAM-dependent_MTases_sf"/>
</dbReference>